<evidence type="ECO:0000313" key="3">
    <source>
        <dbReference type="EMBL" id="GAA3284255.1"/>
    </source>
</evidence>
<protein>
    <submittedName>
        <fullName evidence="3">Uncharacterized protein</fullName>
    </submittedName>
</protein>
<feature type="region of interest" description="Disordered" evidence="1">
    <location>
        <begin position="106"/>
        <end position="134"/>
    </location>
</feature>
<evidence type="ECO:0000313" key="4">
    <source>
        <dbReference type="Proteomes" id="UP001501736"/>
    </source>
</evidence>
<evidence type="ECO:0000256" key="1">
    <source>
        <dbReference type="SAM" id="MobiDB-lite"/>
    </source>
</evidence>
<dbReference type="Proteomes" id="UP001501736">
    <property type="component" value="Unassembled WGS sequence"/>
</dbReference>
<evidence type="ECO:0000256" key="2">
    <source>
        <dbReference type="SAM" id="Phobius"/>
    </source>
</evidence>
<accession>A0ABP6RBY0</accession>
<keyword evidence="2" id="KW-0812">Transmembrane</keyword>
<feature type="transmembrane region" description="Helical" evidence="2">
    <location>
        <begin position="81"/>
        <end position="100"/>
    </location>
</feature>
<dbReference type="EMBL" id="BAAAYG010000005">
    <property type="protein sequence ID" value="GAA3284255.1"/>
    <property type="molecule type" value="Genomic_DNA"/>
</dbReference>
<feature type="compositionally biased region" description="Basic and acidic residues" evidence="1">
    <location>
        <begin position="124"/>
        <end position="134"/>
    </location>
</feature>
<proteinExistence type="predicted"/>
<keyword evidence="2" id="KW-1133">Transmembrane helix</keyword>
<feature type="transmembrane region" description="Helical" evidence="2">
    <location>
        <begin position="40"/>
        <end position="61"/>
    </location>
</feature>
<name>A0ABP6RBY0_9MICC</name>
<gene>
    <name evidence="3" type="ORF">GCM10020260_14420</name>
</gene>
<organism evidence="3 4">
    <name type="scientific">Nesterenkonia halobia</name>
    <dbReference type="NCBI Taxonomy" id="37922"/>
    <lineage>
        <taxon>Bacteria</taxon>
        <taxon>Bacillati</taxon>
        <taxon>Actinomycetota</taxon>
        <taxon>Actinomycetes</taxon>
        <taxon>Micrococcales</taxon>
        <taxon>Micrococcaceae</taxon>
        <taxon>Nesterenkonia</taxon>
    </lineage>
</organism>
<keyword evidence="4" id="KW-1185">Reference proteome</keyword>
<dbReference type="RefSeq" id="WP_344719740.1">
    <property type="nucleotide sequence ID" value="NZ_BAAAYG010000005.1"/>
</dbReference>
<comment type="caution">
    <text evidence="3">The sequence shown here is derived from an EMBL/GenBank/DDBJ whole genome shotgun (WGS) entry which is preliminary data.</text>
</comment>
<feature type="compositionally biased region" description="Basic and acidic residues" evidence="1">
    <location>
        <begin position="106"/>
        <end position="115"/>
    </location>
</feature>
<sequence length="134" mass="15873">MSFALWFVAMLVCPVVTVWFVVYPRLIRDALWYGWISERLYLYAFPPFFGLASVVSASKVFEAWGIPWPEWLEMWTIGPMGFLMIYGGFAVLGLPVPPFLTPKWVRERRSQDREERRRHRREKKAAARRNEQTS</sequence>
<reference evidence="4" key="1">
    <citation type="journal article" date="2019" name="Int. J. Syst. Evol. Microbiol.">
        <title>The Global Catalogue of Microorganisms (GCM) 10K type strain sequencing project: providing services to taxonomists for standard genome sequencing and annotation.</title>
        <authorList>
            <consortium name="The Broad Institute Genomics Platform"/>
            <consortium name="The Broad Institute Genome Sequencing Center for Infectious Disease"/>
            <person name="Wu L."/>
            <person name="Ma J."/>
        </authorList>
    </citation>
    <scope>NUCLEOTIDE SEQUENCE [LARGE SCALE GENOMIC DNA]</scope>
    <source>
        <strain evidence="4">JCM 11483</strain>
    </source>
</reference>
<keyword evidence="2" id="KW-0472">Membrane</keyword>
<feature type="transmembrane region" description="Helical" evidence="2">
    <location>
        <begin position="6"/>
        <end position="28"/>
    </location>
</feature>